<accession>A0A2H0VHM0</accession>
<dbReference type="GO" id="GO:0000428">
    <property type="term" value="C:DNA-directed RNA polymerase complex"/>
    <property type="evidence" value="ECO:0007669"/>
    <property type="project" value="UniProtKB-KW"/>
</dbReference>
<comment type="similarity">
    <text evidence="1">Belongs to the RNA polymerase alpha chain family.</text>
</comment>
<gene>
    <name evidence="12" type="primary">rpoA</name>
    <name evidence="12" type="ORF">COT89_02145</name>
</gene>
<dbReference type="GO" id="GO:0006351">
    <property type="term" value="P:DNA-templated transcription"/>
    <property type="evidence" value="ECO:0007669"/>
    <property type="project" value="InterPro"/>
</dbReference>
<dbReference type="SUPFAM" id="SSF56553">
    <property type="entry name" value="Insert subdomain of RNA polymerase alpha subunit"/>
    <property type="match status" value="1"/>
</dbReference>
<dbReference type="InterPro" id="IPR011263">
    <property type="entry name" value="DNA-dir_RNA_pol_RpoA/D/Rpb3"/>
</dbReference>
<evidence type="ECO:0000256" key="6">
    <source>
        <dbReference type="ARBA" id="ARBA00022695"/>
    </source>
</evidence>
<dbReference type="Proteomes" id="UP000231466">
    <property type="component" value="Unassembled WGS sequence"/>
</dbReference>
<evidence type="ECO:0000256" key="2">
    <source>
        <dbReference type="ARBA" id="ARBA00012418"/>
    </source>
</evidence>
<dbReference type="Gene3D" id="3.30.1360.10">
    <property type="entry name" value="RNA polymerase, RBP11-like subunit"/>
    <property type="match status" value="1"/>
</dbReference>
<feature type="domain" description="DNA-directed RNA polymerase RpoA/D/Rpb3-type" evidence="11">
    <location>
        <begin position="21"/>
        <end position="229"/>
    </location>
</feature>
<comment type="catalytic activity">
    <reaction evidence="10">
        <text>RNA(n) + a ribonucleoside 5'-triphosphate = RNA(n+1) + diphosphate</text>
        <dbReference type="Rhea" id="RHEA:21248"/>
        <dbReference type="Rhea" id="RHEA-COMP:14527"/>
        <dbReference type="Rhea" id="RHEA-COMP:17342"/>
        <dbReference type="ChEBI" id="CHEBI:33019"/>
        <dbReference type="ChEBI" id="CHEBI:61557"/>
        <dbReference type="ChEBI" id="CHEBI:140395"/>
        <dbReference type="EC" id="2.7.7.6"/>
    </reaction>
</comment>
<sequence length="245" mass="26922">MEYQYLSETVKIKKVSEDETAGVFEIEGLFRGYGITIGNALRRVLLSSLPGAAITRFSVKGAGHEFTTIPGVVENVVELGLNLKQVRFTFHADEPQELILKVKGEGEVKAKDIKGNAQVEIKNPDLHIATLGNKTAELDMVLTVEKGLGYLPVESQKIDRLPIGTVALDAVFSPVVNVNFSVDNMRVGDRTDYNRVKLEVETDGTISPSSALHKAANVLRDHLGKISDIEVIDEEKPEKPKKEDK</sequence>
<dbReference type="InterPro" id="IPR011773">
    <property type="entry name" value="DNA-dir_RpoA"/>
</dbReference>
<dbReference type="EC" id="2.7.7.6" evidence="2"/>
<evidence type="ECO:0000259" key="11">
    <source>
        <dbReference type="SMART" id="SM00662"/>
    </source>
</evidence>
<dbReference type="GO" id="GO:0046983">
    <property type="term" value="F:protein dimerization activity"/>
    <property type="evidence" value="ECO:0007669"/>
    <property type="project" value="InterPro"/>
</dbReference>
<dbReference type="GO" id="GO:0003677">
    <property type="term" value="F:DNA binding"/>
    <property type="evidence" value="ECO:0007669"/>
    <property type="project" value="InterPro"/>
</dbReference>
<evidence type="ECO:0000256" key="5">
    <source>
        <dbReference type="ARBA" id="ARBA00022679"/>
    </source>
</evidence>
<dbReference type="GO" id="GO:0005737">
    <property type="term" value="C:cytoplasm"/>
    <property type="evidence" value="ECO:0007669"/>
    <property type="project" value="UniProtKB-ARBA"/>
</dbReference>
<dbReference type="SUPFAM" id="SSF55257">
    <property type="entry name" value="RBP11-like subunits of RNA polymerase"/>
    <property type="match status" value="1"/>
</dbReference>
<dbReference type="NCBIfam" id="TIGR02027">
    <property type="entry name" value="rpoA"/>
    <property type="match status" value="1"/>
</dbReference>
<evidence type="ECO:0000313" key="13">
    <source>
        <dbReference type="Proteomes" id="UP000231466"/>
    </source>
</evidence>
<keyword evidence="6" id="KW-0548">Nucleotidyltransferase</keyword>
<evidence type="ECO:0000256" key="10">
    <source>
        <dbReference type="ARBA" id="ARBA00048552"/>
    </source>
</evidence>
<keyword evidence="7" id="KW-0804">Transcription</keyword>
<evidence type="ECO:0000256" key="8">
    <source>
        <dbReference type="ARBA" id="ARBA00032524"/>
    </source>
</evidence>
<keyword evidence="5" id="KW-0808">Transferase</keyword>
<evidence type="ECO:0000256" key="7">
    <source>
        <dbReference type="ARBA" id="ARBA00023163"/>
    </source>
</evidence>
<dbReference type="InterPro" id="IPR036643">
    <property type="entry name" value="RNApol_insert_sf"/>
</dbReference>
<protein>
    <recommendedName>
        <fullName evidence="3">DNA-directed RNA polymerase subunit alpha</fullName>
        <ecNumber evidence="2">2.7.7.6</ecNumber>
    </recommendedName>
    <alternativeName>
        <fullName evidence="9">RNA polymerase subunit alpha</fullName>
    </alternativeName>
    <alternativeName>
        <fullName evidence="8">Transcriptase subunit alpha</fullName>
    </alternativeName>
</protein>
<evidence type="ECO:0000256" key="9">
    <source>
        <dbReference type="ARBA" id="ARBA00033070"/>
    </source>
</evidence>
<evidence type="ECO:0000313" key="12">
    <source>
        <dbReference type="EMBL" id="PIR97849.1"/>
    </source>
</evidence>
<proteinExistence type="inferred from homology"/>
<evidence type="ECO:0000256" key="4">
    <source>
        <dbReference type="ARBA" id="ARBA00022478"/>
    </source>
</evidence>
<dbReference type="Pfam" id="PF01193">
    <property type="entry name" value="RNA_pol_L"/>
    <property type="match status" value="1"/>
</dbReference>
<evidence type="ECO:0000256" key="1">
    <source>
        <dbReference type="ARBA" id="ARBA00007123"/>
    </source>
</evidence>
<dbReference type="Pfam" id="PF01000">
    <property type="entry name" value="RNA_pol_A_bac"/>
    <property type="match status" value="1"/>
</dbReference>
<reference evidence="13" key="1">
    <citation type="submission" date="2017-09" db="EMBL/GenBank/DDBJ databases">
        <title>Depth-based differentiation of microbial function through sediment-hosted aquifers and enrichment of novel symbionts in the deep terrestrial subsurface.</title>
        <authorList>
            <person name="Probst A.J."/>
            <person name="Ladd B."/>
            <person name="Jarett J.K."/>
            <person name="Geller-Mcgrath D.E."/>
            <person name="Sieber C.M.K."/>
            <person name="Emerson J.B."/>
            <person name="Anantharaman K."/>
            <person name="Thomas B.C."/>
            <person name="Malmstrom R."/>
            <person name="Stieglmeier M."/>
            <person name="Klingl A."/>
            <person name="Woyke T."/>
            <person name="Ryan C.M."/>
            <person name="Banfield J.F."/>
        </authorList>
    </citation>
    <scope>NUCLEOTIDE SEQUENCE [LARGE SCALE GENOMIC DNA]</scope>
</reference>
<dbReference type="GO" id="GO:0003899">
    <property type="term" value="F:DNA-directed RNA polymerase activity"/>
    <property type="evidence" value="ECO:0007669"/>
    <property type="project" value="UniProtKB-EC"/>
</dbReference>
<dbReference type="FunFam" id="2.170.120.12:FF:000001">
    <property type="entry name" value="DNA-directed RNA polymerase subunit alpha"/>
    <property type="match status" value="1"/>
</dbReference>
<name>A0A2H0VHM0_9BACT</name>
<comment type="caution">
    <text evidence="12">The sequence shown here is derived from an EMBL/GenBank/DDBJ whole genome shotgun (WGS) entry which is preliminary data.</text>
</comment>
<dbReference type="InterPro" id="IPR011262">
    <property type="entry name" value="DNA-dir_RNA_pol_insert"/>
</dbReference>
<dbReference type="AlphaFoldDB" id="A0A2H0VHM0"/>
<dbReference type="InterPro" id="IPR036603">
    <property type="entry name" value="RBP11-like"/>
</dbReference>
<keyword evidence="4 12" id="KW-0240">DNA-directed RNA polymerase</keyword>
<organism evidence="12 13">
    <name type="scientific">Candidatus Colwellbacteria bacterium CG10_big_fil_rev_8_21_14_0_10_42_22</name>
    <dbReference type="NCBI Taxonomy" id="1974540"/>
    <lineage>
        <taxon>Bacteria</taxon>
        <taxon>Candidatus Colwelliibacteriota</taxon>
    </lineage>
</organism>
<dbReference type="CDD" id="cd06928">
    <property type="entry name" value="RNAP_alpha_NTD"/>
    <property type="match status" value="1"/>
</dbReference>
<dbReference type="SMART" id="SM00662">
    <property type="entry name" value="RPOLD"/>
    <property type="match status" value="1"/>
</dbReference>
<evidence type="ECO:0000256" key="3">
    <source>
        <dbReference type="ARBA" id="ARBA00015972"/>
    </source>
</evidence>
<dbReference type="EMBL" id="PFAH01000008">
    <property type="protein sequence ID" value="PIR97849.1"/>
    <property type="molecule type" value="Genomic_DNA"/>
</dbReference>
<dbReference type="Gene3D" id="2.170.120.12">
    <property type="entry name" value="DNA-directed RNA polymerase, insert domain"/>
    <property type="match status" value="1"/>
</dbReference>